<proteinExistence type="predicted"/>
<reference evidence="2 3" key="1">
    <citation type="submission" date="2015-07" db="EMBL/GenBank/DDBJ databases">
        <title>Genome sequence of Ornatilinea apprima DSM 23815.</title>
        <authorList>
            <person name="Hemp J."/>
            <person name="Ward L.M."/>
            <person name="Pace L.A."/>
            <person name="Fischer W.W."/>
        </authorList>
    </citation>
    <scope>NUCLEOTIDE SEQUENCE [LARGE SCALE GENOMIC DNA]</scope>
    <source>
        <strain evidence="2 3">P3M-1</strain>
    </source>
</reference>
<gene>
    <name evidence="2" type="ORF">ADN00_05475</name>
</gene>
<dbReference type="Pfam" id="PF00294">
    <property type="entry name" value="PfkB"/>
    <property type="match status" value="1"/>
</dbReference>
<dbReference type="STRING" id="1134406.ADN00_05475"/>
<dbReference type="Proteomes" id="UP000050417">
    <property type="component" value="Unassembled WGS sequence"/>
</dbReference>
<dbReference type="AlphaFoldDB" id="A0A0N8GNP8"/>
<feature type="domain" description="Carbohydrate kinase PfkB" evidence="1">
    <location>
        <begin position="24"/>
        <end position="275"/>
    </location>
</feature>
<dbReference type="InterPro" id="IPR029056">
    <property type="entry name" value="Ribokinase-like"/>
</dbReference>
<protein>
    <recommendedName>
        <fullName evidence="1">Carbohydrate kinase PfkB domain-containing protein</fullName>
    </recommendedName>
</protein>
<sequence>MIDYLAFTLILDDIAMPDGTLQSSVLGGGGPQTAFGMSLFSQHVGIVSGVGRDLPGEARDWFAAHQIDTQGLAASDWPTLRALQVMSRNGNRQQVWRSAGEAIARQLGWRLEDLPEAYRRARGWHLGIHPDQFDFERLWAIKAAPGRVLSVEAFRPAGRPVSPAELQGLLNCVDIFSVNLQEAYSLVGEGTPEKLCERFMRLGKALFVLRIGDQGSWAANPGTGEIVHAPAVKAPVRHEVGAGNAYCGGFLTGWVEENNLREACARGAVAASFWIEGGPRWTAAPPRTVLESRLEEVKARMVTVG</sequence>
<dbReference type="PANTHER" id="PTHR47098:SF2">
    <property type="entry name" value="PROTEIN MAK32"/>
    <property type="match status" value="1"/>
</dbReference>
<dbReference type="Gene3D" id="3.40.1190.20">
    <property type="match status" value="1"/>
</dbReference>
<evidence type="ECO:0000313" key="2">
    <source>
        <dbReference type="EMBL" id="KPL78698.1"/>
    </source>
</evidence>
<keyword evidence="3" id="KW-1185">Reference proteome</keyword>
<evidence type="ECO:0000259" key="1">
    <source>
        <dbReference type="Pfam" id="PF00294"/>
    </source>
</evidence>
<dbReference type="SUPFAM" id="SSF53613">
    <property type="entry name" value="Ribokinase-like"/>
    <property type="match status" value="1"/>
</dbReference>
<comment type="caution">
    <text evidence="2">The sequence shown here is derived from an EMBL/GenBank/DDBJ whole genome shotgun (WGS) entry which is preliminary data.</text>
</comment>
<organism evidence="2 3">
    <name type="scientific">Ornatilinea apprima</name>
    <dbReference type="NCBI Taxonomy" id="1134406"/>
    <lineage>
        <taxon>Bacteria</taxon>
        <taxon>Bacillati</taxon>
        <taxon>Chloroflexota</taxon>
        <taxon>Anaerolineae</taxon>
        <taxon>Anaerolineales</taxon>
        <taxon>Anaerolineaceae</taxon>
        <taxon>Ornatilinea</taxon>
    </lineage>
</organism>
<evidence type="ECO:0000313" key="3">
    <source>
        <dbReference type="Proteomes" id="UP000050417"/>
    </source>
</evidence>
<accession>A0A0N8GNP8</accession>
<name>A0A0N8GNP8_9CHLR</name>
<dbReference type="EMBL" id="LGCL01000016">
    <property type="protein sequence ID" value="KPL78698.1"/>
    <property type="molecule type" value="Genomic_DNA"/>
</dbReference>
<dbReference type="InterPro" id="IPR011611">
    <property type="entry name" value="PfkB_dom"/>
</dbReference>
<dbReference type="RefSeq" id="WP_075061966.1">
    <property type="nucleotide sequence ID" value="NZ_LGCL01000016.1"/>
</dbReference>
<dbReference type="PANTHER" id="PTHR47098">
    <property type="entry name" value="PROTEIN MAK32"/>
    <property type="match status" value="1"/>
</dbReference>
<dbReference type="OrthoDB" id="161209at2"/>